<organism evidence="4 5">
    <name type="scientific">Pichia membranifaciens NRRL Y-2026</name>
    <dbReference type="NCBI Taxonomy" id="763406"/>
    <lineage>
        <taxon>Eukaryota</taxon>
        <taxon>Fungi</taxon>
        <taxon>Dikarya</taxon>
        <taxon>Ascomycota</taxon>
        <taxon>Saccharomycotina</taxon>
        <taxon>Pichiomycetes</taxon>
        <taxon>Pichiales</taxon>
        <taxon>Pichiaceae</taxon>
        <taxon>Pichia</taxon>
    </lineage>
</organism>
<dbReference type="SMART" id="SM01293">
    <property type="entry name" value="DUF3402"/>
    <property type="match status" value="1"/>
</dbReference>
<accession>A0A1E3NHW0</accession>
<feature type="region of interest" description="Disordered" evidence="1">
    <location>
        <begin position="1"/>
        <end position="70"/>
    </location>
</feature>
<keyword evidence="5" id="KW-1185">Reference proteome</keyword>
<feature type="region of interest" description="Disordered" evidence="1">
    <location>
        <begin position="701"/>
        <end position="724"/>
    </location>
</feature>
<dbReference type="GO" id="GO:0007010">
    <property type="term" value="P:cytoskeleton organization"/>
    <property type="evidence" value="ECO:0007669"/>
    <property type="project" value="TreeGrafter"/>
</dbReference>
<reference evidence="4 5" key="1">
    <citation type="journal article" date="2016" name="Proc. Natl. Acad. Sci. U.S.A.">
        <title>Comparative genomics of biotechnologically important yeasts.</title>
        <authorList>
            <person name="Riley R."/>
            <person name="Haridas S."/>
            <person name="Wolfe K.H."/>
            <person name="Lopes M.R."/>
            <person name="Hittinger C.T."/>
            <person name="Goeker M."/>
            <person name="Salamov A.A."/>
            <person name="Wisecaver J.H."/>
            <person name="Long T.M."/>
            <person name="Calvey C.H."/>
            <person name="Aerts A.L."/>
            <person name="Barry K.W."/>
            <person name="Choi C."/>
            <person name="Clum A."/>
            <person name="Coughlan A.Y."/>
            <person name="Deshpande S."/>
            <person name="Douglass A.P."/>
            <person name="Hanson S.J."/>
            <person name="Klenk H.-P."/>
            <person name="LaButti K.M."/>
            <person name="Lapidus A."/>
            <person name="Lindquist E.A."/>
            <person name="Lipzen A.M."/>
            <person name="Meier-Kolthoff J.P."/>
            <person name="Ohm R.A."/>
            <person name="Otillar R.P."/>
            <person name="Pangilinan J.L."/>
            <person name="Peng Y."/>
            <person name="Rokas A."/>
            <person name="Rosa C.A."/>
            <person name="Scheuner C."/>
            <person name="Sibirny A.A."/>
            <person name="Slot J.C."/>
            <person name="Stielow J.B."/>
            <person name="Sun H."/>
            <person name="Kurtzman C.P."/>
            <person name="Blackwell M."/>
            <person name="Grigoriev I.V."/>
            <person name="Jeffries T.W."/>
        </authorList>
    </citation>
    <scope>NUCLEOTIDE SEQUENCE [LARGE SCALE GENOMIC DNA]</scope>
    <source>
        <strain evidence="4 5">NRRL Y-2026</strain>
    </source>
</reference>
<name>A0A1E3NHW0_9ASCO</name>
<dbReference type="EMBL" id="KV454004">
    <property type="protein sequence ID" value="ODQ45735.1"/>
    <property type="molecule type" value="Genomic_DNA"/>
</dbReference>
<dbReference type="OrthoDB" id="18234at2759"/>
<feature type="compositionally biased region" description="Basic and acidic residues" evidence="1">
    <location>
        <begin position="444"/>
        <end position="458"/>
    </location>
</feature>
<evidence type="ECO:0008006" key="6">
    <source>
        <dbReference type="Google" id="ProtNLM"/>
    </source>
</evidence>
<dbReference type="PANTHER" id="PTHR13239:SF4">
    <property type="entry name" value="AT25231P"/>
    <property type="match status" value="1"/>
</dbReference>
<dbReference type="Pfam" id="PF11882">
    <property type="entry name" value="DUF3402"/>
    <property type="match status" value="1"/>
</dbReference>
<feature type="domain" description="Far11/STRP C-terminal" evidence="3">
    <location>
        <begin position="600"/>
        <end position="1050"/>
    </location>
</feature>
<dbReference type="GO" id="GO:0005829">
    <property type="term" value="C:cytosol"/>
    <property type="evidence" value="ECO:0007669"/>
    <property type="project" value="TreeGrafter"/>
</dbReference>
<protein>
    <recommendedName>
        <fullName evidence="6">Factor arrest protein 11</fullName>
    </recommendedName>
</protein>
<dbReference type="GeneID" id="30181111"/>
<feature type="compositionally biased region" description="Polar residues" evidence="1">
    <location>
        <begin position="701"/>
        <end position="718"/>
    </location>
</feature>
<gene>
    <name evidence="4" type="ORF">PICMEDRAFT_73248</name>
</gene>
<dbReference type="Proteomes" id="UP000094455">
    <property type="component" value="Unassembled WGS sequence"/>
</dbReference>
<dbReference type="RefSeq" id="XP_019016848.1">
    <property type="nucleotide sequence ID" value="XM_019164424.1"/>
</dbReference>
<dbReference type="STRING" id="763406.A0A1E3NHW0"/>
<dbReference type="Pfam" id="PF07923">
    <property type="entry name" value="N1221"/>
    <property type="match status" value="1"/>
</dbReference>
<dbReference type="InterPro" id="IPR012486">
    <property type="entry name" value="Far11/STRP_N"/>
</dbReference>
<evidence type="ECO:0000256" key="1">
    <source>
        <dbReference type="SAM" id="MobiDB-lite"/>
    </source>
</evidence>
<dbReference type="PANTHER" id="PTHR13239">
    <property type="entry name" value="PROTEIN REQUIRED FOR HYPHAL ANASTOMOSIS HAM-2"/>
    <property type="match status" value="1"/>
</dbReference>
<evidence type="ECO:0000313" key="4">
    <source>
        <dbReference type="EMBL" id="ODQ45735.1"/>
    </source>
</evidence>
<dbReference type="InterPro" id="IPR040185">
    <property type="entry name" value="Far11/STRP"/>
</dbReference>
<feature type="region of interest" description="Disordered" evidence="1">
    <location>
        <begin position="424"/>
        <end position="460"/>
    </location>
</feature>
<feature type="compositionally biased region" description="Basic and acidic residues" evidence="1">
    <location>
        <begin position="41"/>
        <end position="56"/>
    </location>
</feature>
<dbReference type="InterPro" id="IPR021819">
    <property type="entry name" value="Far11/STRP_C"/>
</dbReference>
<proteinExistence type="predicted"/>
<feature type="domain" description="Far11/STRP N-terminal" evidence="2">
    <location>
        <begin position="152"/>
        <end position="499"/>
    </location>
</feature>
<sequence>MERRPHDSGSEEEGPYVFPDEAFGAQEENEDAYSVLPSFDPETHAVPEEPGAAKEDAFDDYAYGEGNGGISEAGMEENMPPVGSDDVEFGIAGGPEGEGDEFPDTLIDKDEMVETSDDQDILGSPHSSFSYDDTLSEHEIDGLTNYNIILEYPQLTFENVQLLPFVEELNDWFSYKDLKHLKTISQIAVNISVDDLPSIRDNLCSFFDDGNLKDNSYGKVLESLLHLSYIAMGCFNNASSQLDMKNHIFENVVHIINCEGLIPIVVDIVLFNAIQLTDCANLESKVSFIKQKLLSSQFFFALTVLYIVVLSFNSEELNEYNKKTALSDIFAEKNIMVVILKAIDRWKWISSNCENDDPTLVVESMNSKANDSEKRQVLVITQFKIRNVLSFFNNLIIFQFGDLNHIESTKDFLKYKFKTSKTKEKSTDDKSQAKNANRTNGADAKQKEDVDSSTKSENEVDDMSYTISSLDYEYYVNELMSRYPTYSPPKYEISEILEMMIKNEGRDRISDLINVDSLLINQHQHLKNSKHSMAGFANEPPDVHIATPMPSPTLTPQHTGNTRNYSNISEFEHTSNEIKKKLYITQSNFPNIYPSDDSVPASIRHATSIFFHHIKDNANTQQFVSVFEEFIKKENGYPPKKEDKQANYVYTKKDINENPMFEDEIRSLINVENFYKQGIPYFNSLIFIILKLLISNTIPTQQSTESGKTRQRTPYTSKNSEDEKPYLSEKLSTFGKQKLEINRMKETMLKSSSSILLMLQKWFKLSHVLKFEFFTTLLFDQEFLIYLFRYLDSNKIQAHAGKDFDIKETKSLINNRIVYCDYNVLYYLEDYNFFFKCLTLSKNPNKEYEKVDELADFNSIFENVENSEAMNPLSFILPFVPHNRVFTIVNPNQRCCILMANLLQSMYYTISQFKIQRIYKLIGVRPTEILRFYLTLHNKLFYLPILKTIKLLSPFIGKKWRANNMDLISFVYLFHKIGLKDPWLNNFFNVGIEENTKRGFDNEVSLRSMIKFYNYEYYGDELSKHGFSKDCVEFMDEVEKLNGDFFAKECFDLGV</sequence>
<evidence type="ECO:0000259" key="3">
    <source>
        <dbReference type="SMART" id="SM01293"/>
    </source>
</evidence>
<evidence type="ECO:0000259" key="2">
    <source>
        <dbReference type="SMART" id="SM01292"/>
    </source>
</evidence>
<dbReference type="SMART" id="SM01292">
    <property type="entry name" value="N1221"/>
    <property type="match status" value="1"/>
</dbReference>
<evidence type="ECO:0000313" key="5">
    <source>
        <dbReference type="Proteomes" id="UP000094455"/>
    </source>
</evidence>
<dbReference type="AlphaFoldDB" id="A0A1E3NHW0"/>